<feature type="transmembrane region" description="Helical" evidence="2">
    <location>
        <begin position="235"/>
        <end position="255"/>
    </location>
</feature>
<reference evidence="3 4" key="1">
    <citation type="journal article" date="2015" name="Stand. Genomic Sci.">
        <title>Genomic Encyclopedia of Bacterial and Archaeal Type Strains, Phase III: the genomes of soil and plant-associated and newly described type strains.</title>
        <authorList>
            <person name="Whitman W.B."/>
            <person name="Woyke T."/>
            <person name="Klenk H.P."/>
            <person name="Zhou Y."/>
            <person name="Lilburn T.G."/>
            <person name="Beck B.J."/>
            <person name="De Vos P."/>
            <person name="Vandamme P."/>
            <person name="Eisen J.A."/>
            <person name="Garrity G."/>
            <person name="Hugenholtz P."/>
            <person name="Kyrpides N.C."/>
        </authorList>
    </citation>
    <scope>NUCLEOTIDE SEQUENCE [LARGE SCALE GENOMIC DNA]</scope>
    <source>
        <strain evidence="3 4">VKM Ac-2540</strain>
    </source>
</reference>
<protein>
    <submittedName>
        <fullName evidence="3">Tetratricopeptide repeat protein</fullName>
    </submittedName>
</protein>
<evidence type="ECO:0000313" key="4">
    <source>
        <dbReference type="Proteomes" id="UP000292027"/>
    </source>
</evidence>
<keyword evidence="1" id="KW-0802">TPR repeat</keyword>
<evidence type="ECO:0000256" key="1">
    <source>
        <dbReference type="PROSITE-ProRule" id="PRU00339"/>
    </source>
</evidence>
<feature type="repeat" description="TPR" evidence="1">
    <location>
        <begin position="73"/>
        <end position="106"/>
    </location>
</feature>
<dbReference type="SMART" id="SM00028">
    <property type="entry name" value="TPR"/>
    <property type="match status" value="2"/>
</dbReference>
<dbReference type="Proteomes" id="UP000292027">
    <property type="component" value="Unassembled WGS sequence"/>
</dbReference>
<feature type="transmembrane region" description="Helical" evidence="2">
    <location>
        <begin position="261"/>
        <end position="281"/>
    </location>
</feature>
<dbReference type="SUPFAM" id="SSF48452">
    <property type="entry name" value="TPR-like"/>
    <property type="match status" value="1"/>
</dbReference>
<dbReference type="InterPro" id="IPR011990">
    <property type="entry name" value="TPR-like_helical_dom_sf"/>
</dbReference>
<accession>A0A4Q7XMM1</accession>
<dbReference type="Pfam" id="PF14559">
    <property type="entry name" value="TPR_19"/>
    <property type="match status" value="1"/>
</dbReference>
<organism evidence="3 4">
    <name type="scientific">Kribbella rubisoli</name>
    <dbReference type="NCBI Taxonomy" id="3075929"/>
    <lineage>
        <taxon>Bacteria</taxon>
        <taxon>Bacillati</taxon>
        <taxon>Actinomycetota</taxon>
        <taxon>Actinomycetes</taxon>
        <taxon>Propionibacteriales</taxon>
        <taxon>Kribbellaceae</taxon>
        <taxon>Kribbella</taxon>
    </lineage>
</organism>
<sequence>MNEPGEARLQMAAHWLRIGHPQRTLDELQGLTGETALDYRAYLFRGAALHSLDRNAEAVDVLRDGLAQHGPFPALLHVLGSALRSEGRLPEAEAAFLQGLSLDPNDPDLLLGYARVCLTAGQADKAGALVERAASHAPESAAVSAARAQVAFALGKDRDMHRHSTEALAHDPEDPNARALHGTASMLTGDSRSGYTSLASAAASQPGDADLRAAARQAKLINHPLMLPLRPFSRVNPLIVWICVVAVIYGLRAVGLAPLSFAFAMIWLAFCVYSWVVPPLVRRWLNRRWGS</sequence>
<keyword evidence="2" id="KW-1133">Transmembrane helix</keyword>
<keyword evidence="2" id="KW-0812">Transmembrane</keyword>
<evidence type="ECO:0000256" key="2">
    <source>
        <dbReference type="SAM" id="Phobius"/>
    </source>
</evidence>
<dbReference type="PROSITE" id="PS50005">
    <property type="entry name" value="TPR"/>
    <property type="match status" value="1"/>
</dbReference>
<dbReference type="OrthoDB" id="3353922at2"/>
<keyword evidence="4" id="KW-1185">Reference proteome</keyword>
<gene>
    <name evidence="3" type="ORF">EV645_0025</name>
</gene>
<evidence type="ECO:0000313" key="3">
    <source>
        <dbReference type="EMBL" id="RZU24393.1"/>
    </source>
</evidence>
<comment type="caution">
    <text evidence="3">The sequence shown here is derived from an EMBL/GenBank/DDBJ whole genome shotgun (WGS) entry which is preliminary data.</text>
</comment>
<dbReference type="Gene3D" id="1.25.40.10">
    <property type="entry name" value="Tetratricopeptide repeat domain"/>
    <property type="match status" value="1"/>
</dbReference>
<dbReference type="InterPro" id="IPR019734">
    <property type="entry name" value="TPR_rpt"/>
</dbReference>
<dbReference type="EMBL" id="SHKR01000001">
    <property type="protein sequence ID" value="RZU24393.1"/>
    <property type="molecule type" value="Genomic_DNA"/>
</dbReference>
<dbReference type="RefSeq" id="WP_130438417.1">
    <property type="nucleotide sequence ID" value="NZ_SHKR01000001.1"/>
</dbReference>
<dbReference type="AlphaFoldDB" id="A0A4Q7XMM1"/>
<keyword evidence="2" id="KW-0472">Membrane</keyword>
<name>A0A4Q7XMM1_9ACTN</name>
<proteinExistence type="predicted"/>